<dbReference type="OrthoDB" id="1739983at2"/>
<dbReference type="RefSeq" id="WP_089759823.1">
    <property type="nucleotide sequence ID" value="NZ_FNGO01000009.1"/>
</dbReference>
<sequence>MSELLETIEEAIQDERDAQQKYRKLKKLADDEETQQLYEQLISDEKQHEKILRSRYEALKESRE</sequence>
<dbReference type="SUPFAM" id="SSF47240">
    <property type="entry name" value="Ferritin-like"/>
    <property type="match status" value="1"/>
</dbReference>
<dbReference type="InterPro" id="IPR009078">
    <property type="entry name" value="Ferritin-like_SF"/>
</dbReference>
<dbReference type="EMBL" id="FNGO01000009">
    <property type="protein sequence ID" value="SDL79577.1"/>
    <property type="molecule type" value="Genomic_DNA"/>
</dbReference>
<evidence type="ECO:0000313" key="4">
    <source>
        <dbReference type="Proteomes" id="UP000199476"/>
    </source>
</evidence>
<evidence type="ECO:0000256" key="1">
    <source>
        <dbReference type="SAM" id="Coils"/>
    </source>
</evidence>
<reference evidence="3 4" key="1">
    <citation type="submission" date="2016-10" db="EMBL/GenBank/DDBJ databases">
        <authorList>
            <person name="de Groot N.N."/>
        </authorList>
    </citation>
    <scope>NUCLEOTIDE SEQUENCE [LARGE SCALE GENOMIC DNA]</scope>
    <source>
        <strain evidence="3 4">SLAS-1</strain>
    </source>
</reference>
<dbReference type="InterPro" id="IPR009040">
    <property type="entry name" value="Ferritin-like_diiron"/>
</dbReference>
<accession>A0A1G9N0A9</accession>
<dbReference type="InterPro" id="IPR003251">
    <property type="entry name" value="Rr_diiron-bd_dom"/>
</dbReference>
<evidence type="ECO:0000313" key="3">
    <source>
        <dbReference type="EMBL" id="SDL79577.1"/>
    </source>
</evidence>
<feature type="domain" description="Ferritin-like diiron" evidence="2">
    <location>
        <begin position="1"/>
        <end position="63"/>
    </location>
</feature>
<gene>
    <name evidence="3" type="ORF">SAMN04488692_10958</name>
</gene>
<name>A0A1G9N0A9_9FIRM</name>
<dbReference type="InterPro" id="IPR012347">
    <property type="entry name" value="Ferritin-like"/>
</dbReference>
<dbReference type="Proteomes" id="UP000199476">
    <property type="component" value="Unassembled WGS sequence"/>
</dbReference>
<feature type="coiled-coil region" evidence="1">
    <location>
        <begin position="1"/>
        <end position="35"/>
    </location>
</feature>
<dbReference type="PROSITE" id="PS50905">
    <property type="entry name" value="FERRITIN_LIKE"/>
    <property type="match status" value="1"/>
</dbReference>
<keyword evidence="4" id="KW-1185">Reference proteome</keyword>
<dbReference type="GO" id="GO:0016491">
    <property type="term" value="F:oxidoreductase activity"/>
    <property type="evidence" value="ECO:0007669"/>
    <property type="project" value="InterPro"/>
</dbReference>
<keyword evidence="1" id="KW-0175">Coiled coil</keyword>
<dbReference type="Pfam" id="PF02915">
    <property type="entry name" value="Rubrerythrin"/>
    <property type="match status" value="1"/>
</dbReference>
<protein>
    <submittedName>
        <fullName evidence="3">Rubrerythrin</fullName>
    </submittedName>
</protein>
<dbReference type="Gene3D" id="1.20.1260.10">
    <property type="match status" value="1"/>
</dbReference>
<dbReference type="AlphaFoldDB" id="A0A1G9N0A9"/>
<proteinExistence type="predicted"/>
<dbReference type="GO" id="GO:0046872">
    <property type="term" value="F:metal ion binding"/>
    <property type="evidence" value="ECO:0007669"/>
    <property type="project" value="InterPro"/>
</dbReference>
<organism evidence="3 4">
    <name type="scientific">Halarsenatibacter silvermanii</name>
    <dbReference type="NCBI Taxonomy" id="321763"/>
    <lineage>
        <taxon>Bacteria</taxon>
        <taxon>Bacillati</taxon>
        <taxon>Bacillota</taxon>
        <taxon>Clostridia</taxon>
        <taxon>Halanaerobiales</taxon>
        <taxon>Halarsenatibacteraceae</taxon>
        <taxon>Halarsenatibacter</taxon>
    </lineage>
</organism>
<evidence type="ECO:0000259" key="2">
    <source>
        <dbReference type="PROSITE" id="PS50905"/>
    </source>
</evidence>